<dbReference type="AlphaFoldDB" id="A0AAW1JC70"/>
<comment type="caution">
    <text evidence="1">The sequence shown here is derived from an EMBL/GenBank/DDBJ whole genome shotgun (WGS) entry which is preliminary data.</text>
</comment>
<evidence type="ECO:0000313" key="2">
    <source>
        <dbReference type="Proteomes" id="UP001458880"/>
    </source>
</evidence>
<keyword evidence="2" id="KW-1185">Reference proteome</keyword>
<name>A0AAW1JC70_POPJA</name>
<dbReference type="Proteomes" id="UP001458880">
    <property type="component" value="Unassembled WGS sequence"/>
</dbReference>
<organism evidence="1 2">
    <name type="scientific">Popillia japonica</name>
    <name type="common">Japanese beetle</name>
    <dbReference type="NCBI Taxonomy" id="7064"/>
    <lineage>
        <taxon>Eukaryota</taxon>
        <taxon>Metazoa</taxon>
        <taxon>Ecdysozoa</taxon>
        <taxon>Arthropoda</taxon>
        <taxon>Hexapoda</taxon>
        <taxon>Insecta</taxon>
        <taxon>Pterygota</taxon>
        <taxon>Neoptera</taxon>
        <taxon>Endopterygota</taxon>
        <taxon>Coleoptera</taxon>
        <taxon>Polyphaga</taxon>
        <taxon>Scarabaeiformia</taxon>
        <taxon>Scarabaeidae</taxon>
        <taxon>Rutelinae</taxon>
        <taxon>Popillia</taxon>
    </lineage>
</organism>
<proteinExistence type="predicted"/>
<dbReference type="EMBL" id="JASPKY010000432">
    <property type="protein sequence ID" value="KAK9700712.1"/>
    <property type="molecule type" value="Genomic_DNA"/>
</dbReference>
<evidence type="ECO:0000313" key="1">
    <source>
        <dbReference type="EMBL" id="KAK9700712.1"/>
    </source>
</evidence>
<protein>
    <submittedName>
        <fullName evidence="1">Uncharacterized protein</fullName>
    </submittedName>
</protein>
<accession>A0AAW1JC70</accession>
<reference evidence="1 2" key="1">
    <citation type="journal article" date="2024" name="BMC Genomics">
        <title>De novo assembly and annotation of Popillia japonica's genome with initial clues to its potential as an invasive pest.</title>
        <authorList>
            <person name="Cucini C."/>
            <person name="Boschi S."/>
            <person name="Funari R."/>
            <person name="Cardaioli E."/>
            <person name="Iannotti N."/>
            <person name="Marturano G."/>
            <person name="Paoli F."/>
            <person name="Bruttini M."/>
            <person name="Carapelli A."/>
            <person name="Frati F."/>
            <person name="Nardi F."/>
        </authorList>
    </citation>
    <scope>NUCLEOTIDE SEQUENCE [LARGE SCALE GENOMIC DNA]</scope>
    <source>
        <strain evidence="1">DMR45628</strain>
    </source>
</reference>
<sequence length="82" mass="9160">MSFAQEQPVYVFQSSCIIHSSFDLEKESTSLIARLPPDGVFFVAFLIKAGKSDVLQSYKGRITFCYAILPLIFCACKCLITI</sequence>
<gene>
    <name evidence="1" type="ORF">QE152_g31078</name>
</gene>